<sequence length="621" mass="70043">MSVGEFLGFIDCKSMSSALWERNYPDADLFRFGEFLFAPSLQGRVDAETFFDSVLVELPFALADFADLLSFVFTRSRSIVGGEGFVSLCDLLLRFEQLHPGSLEKCEKMALVCTNLSRALLLYASCCLIKVKLPKKCKLEAVEPMETGEEDTSVQGGGDDWEPVDPSMEHSDCTILTMHAAFLAGQLRQPASFAKVVSSARAFFREQVASLVARERWSPNQLEEKLSAIDSLTELRSLLPNSLKHSLLCCDIAWELMSQWFKDTMQCFDNFEVKKCLSLPAKTKGDKIAIQLALGYLALVDDNRLRHGVLALMWQNFIMERFKAVVLLIEKTGRAPKEREARQQLQMLEIRVVEFLSRCHELLKMLMDDVRDSPPPSHIQQDHLIESTGTSRDSLVELAIRQQLVNYHLVLHHYHLAVAAAIQLSAGLRYHILRVLFCPIGQRAFFLPLDSHPLIPLDRVDDAVVERRHQFLAKVAEQGTETDRKFARILSCDWNLTVDTIQITQVLCHLRAGQDSAAGREISDVTQSAHLIETMSRILAARTLRLAEEEKTVLTGAHLSFLNSLAGDEKMRVDWPDSNWMDAVHSFGRIVSALSLQPQFIVPFVRIGGITSQYWGIHIVD</sequence>
<organism evidence="2 3">
    <name type="scientific">Teladorsagia circumcincta</name>
    <name type="common">Brown stomach worm</name>
    <name type="synonym">Ostertagia circumcincta</name>
    <dbReference type="NCBI Taxonomy" id="45464"/>
    <lineage>
        <taxon>Eukaryota</taxon>
        <taxon>Metazoa</taxon>
        <taxon>Ecdysozoa</taxon>
        <taxon>Nematoda</taxon>
        <taxon>Chromadorea</taxon>
        <taxon>Rhabditida</taxon>
        <taxon>Rhabditina</taxon>
        <taxon>Rhabditomorpha</taxon>
        <taxon>Strongyloidea</taxon>
        <taxon>Trichostrongylidae</taxon>
        <taxon>Teladorsagia</taxon>
    </lineage>
</organism>
<dbReference type="OrthoDB" id="2019917at2759"/>
<evidence type="ECO:0000313" key="2">
    <source>
        <dbReference type="EMBL" id="PIO69271.1"/>
    </source>
</evidence>
<gene>
    <name evidence="2" type="ORF">TELCIR_08916</name>
</gene>
<accession>A0A2G9UGA6</accession>
<dbReference type="EMBL" id="KZ346721">
    <property type="protein sequence ID" value="PIO69271.1"/>
    <property type="molecule type" value="Genomic_DNA"/>
</dbReference>
<evidence type="ECO:0000259" key="1">
    <source>
        <dbReference type="Pfam" id="PF14656"/>
    </source>
</evidence>
<proteinExistence type="predicted"/>
<dbReference type="InterPro" id="IPR029257">
    <property type="entry name" value="RAB3GAP2_C"/>
</dbReference>
<name>A0A2G9UGA6_TELCI</name>
<protein>
    <recommendedName>
        <fullName evidence="1">Rab3GAP regulatory subunit C-terminal domain-containing protein</fullName>
    </recommendedName>
</protein>
<reference evidence="2 3" key="1">
    <citation type="submission" date="2015-09" db="EMBL/GenBank/DDBJ databases">
        <title>Draft genome of the parasitic nematode Teladorsagia circumcincta isolate WARC Sus (inbred).</title>
        <authorList>
            <person name="Mitreva M."/>
        </authorList>
    </citation>
    <scope>NUCLEOTIDE SEQUENCE [LARGE SCALE GENOMIC DNA]</scope>
    <source>
        <strain evidence="2 3">S</strain>
    </source>
</reference>
<keyword evidence="3" id="KW-1185">Reference proteome</keyword>
<dbReference type="Proteomes" id="UP000230423">
    <property type="component" value="Unassembled WGS sequence"/>
</dbReference>
<evidence type="ECO:0000313" key="3">
    <source>
        <dbReference type="Proteomes" id="UP000230423"/>
    </source>
</evidence>
<dbReference type="AlphaFoldDB" id="A0A2G9UGA6"/>
<dbReference type="Pfam" id="PF14656">
    <property type="entry name" value="RAB3GAP2_C"/>
    <property type="match status" value="1"/>
</dbReference>
<feature type="domain" description="Rab3GAP regulatory subunit C-terminal" evidence="1">
    <location>
        <begin position="222"/>
        <end position="531"/>
    </location>
</feature>